<dbReference type="AlphaFoldDB" id="A0A316Z4B9"/>
<reference evidence="9 10" key="1">
    <citation type="journal article" date="2018" name="Mol. Biol. Evol.">
        <title>Broad Genomic Sampling Reveals a Smut Pathogenic Ancestry of the Fungal Clade Ustilaginomycotina.</title>
        <authorList>
            <person name="Kijpornyongpan T."/>
            <person name="Mondo S.J."/>
            <person name="Barry K."/>
            <person name="Sandor L."/>
            <person name="Lee J."/>
            <person name="Lipzen A."/>
            <person name="Pangilinan J."/>
            <person name="LaButti K."/>
            <person name="Hainaut M."/>
            <person name="Henrissat B."/>
            <person name="Grigoriev I.V."/>
            <person name="Spatafora J.W."/>
            <person name="Aime M.C."/>
        </authorList>
    </citation>
    <scope>NUCLEOTIDE SEQUENCE [LARGE SCALE GENOMIC DNA]</scope>
    <source>
        <strain evidence="9 10">MCA 4186</strain>
    </source>
</reference>
<dbReference type="InterPro" id="IPR018464">
    <property type="entry name" value="CENP-O"/>
</dbReference>
<evidence type="ECO:0000256" key="7">
    <source>
        <dbReference type="SAM" id="Coils"/>
    </source>
</evidence>
<name>A0A316Z4B9_9BASI</name>
<evidence type="ECO:0000256" key="5">
    <source>
        <dbReference type="ARBA" id="ARBA00023242"/>
    </source>
</evidence>
<dbReference type="Proteomes" id="UP000245946">
    <property type="component" value="Unassembled WGS sequence"/>
</dbReference>
<protein>
    <submittedName>
        <fullName evidence="9">Uncharacterized protein</fullName>
    </submittedName>
</protein>
<dbReference type="GO" id="GO:0005634">
    <property type="term" value="C:nucleus"/>
    <property type="evidence" value="ECO:0007669"/>
    <property type="project" value="UniProtKB-SubCell"/>
</dbReference>
<dbReference type="PANTHER" id="PTHR14582">
    <property type="entry name" value="INNER KINETOCHORE SUBUNIT MAL2"/>
    <property type="match status" value="1"/>
</dbReference>
<evidence type="ECO:0000256" key="2">
    <source>
        <dbReference type="ARBA" id="ARBA00004584"/>
    </source>
</evidence>
<dbReference type="OrthoDB" id="514248at2759"/>
<dbReference type="PANTHER" id="PTHR14582:SF1">
    <property type="entry name" value="CENTROMERE PROTEIN O"/>
    <property type="match status" value="1"/>
</dbReference>
<dbReference type="STRING" id="58919.A0A316Z4B9"/>
<evidence type="ECO:0000256" key="3">
    <source>
        <dbReference type="ARBA" id="ARBA00007321"/>
    </source>
</evidence>
<dbReference type="RefSeq" id="XP_025595324.1">
    <property type="nucleotide sequence ID" value="XM_025745562.1"/>
</dbReference>
<comment type="subcellular location">
    <subcellularLocation>
        <location evidence="2">Chromosome</location>
        <location evidence="2">Centromere</location>
    </subcellularLocation>
    <subcellularLocation>
        <location evidence="1">Nucleus</location>
    </subcellularLocation>
</comment>
<keyword evidence="5" id="KW-0539">Nucleus</keyword>
<dbReference type="GeneID" id="37273106"/>
<keyword evidence="4" id="KW-0158">Chromosome</keyword>
<evidence type="ECO:0000256" key="4">
    <source>
        <dbReference type="ARBA" id="ARBA00022454"/>
    </source>
</evidence>
<keyword evidence="6" id="KW-0137">Centromere</keyword>
<proteinExistence type="inferred from homology"/>
<evidence type="ECO:0000313" key="10">
    <source>
        <dbReference type="Proteomes" id="UP000245946"/>
    </source>
</evidence>
<dbReference type="EMBL" id="KZ819307">
    <property type="protein sequence ID" value="PWN95045.1"/>
    <property type="molecule type" value="Genomic_DNA"/>
</dbReference>
<dbReference type="GO" id="GO:0031511">
    <property type="term" value="C:Mis6-Sim4 complex"/>
    <property type="evidence" value="ECO:0007669"/>
    <property type="project" value="TreeGrafter"/>
</dbReference>
<keyword evidence="7" id="KW-0175">Coiled coil</keyword>
<organism evidence="9 10">
    <name type="scientific">Tilletiopsis washingtonensis</name>
    <dbReference type="NCBI Taxonomy" id="58919"/>
    <lineage>
        <taxon>Eukaryota</taxon>
        <taxon>Fungi</taxon>
        <taxon>Dikarya</taxon>
        <taxon>Basidiomycota</taxon>
        <taxon>Ustilaginomycotina</taxon>
        <taxon>Exobasidiomycetes</taxon>
        <taxon>Entylomatales</taxon>
        <taxon>Entylomatales incertae sedis</taxon>
        <taxon>Tilletiopsis</taxon>
    </lineage>
</organism>
<dbReference type="Pfam" id="PF09496">
    <property type="entry name" value="CENP-O"/>
    <property type="match status" value="1"/>
</dbReference>
<accession>A0A316Z4B9</accession>
<evidence type="ECO:0000256" key="6">
    <source>
        <dbReference type="ARBA" id="ARBA00023328"/>
    </source>
</evidence>
<sequence>MAATAPASSPVPSGSGSGSAPAAGPSLEVLRHRLAALKATRASLRTELAQLKALPSPSKDSAAPAHALAAELAELEERVVLARTAGWTVFQADLAPGRRAKSQGGQVGIGVRMEGFCGGRFHEPHYLLFARGAPPADAEVTFSTLDSGGSSTLPAAIVAAGMRAPLQLVRHTIPSWVPLPQLVAELLPPAEHTDDATGGWDLVHELGRMGGSCEPFLSAVYEHLQAGLHRREAFKALATGSSDSAVEGYASAGHLAKRSRETSRLRVELRFVPTCDRLGARVSAAPAGAEVLESATHAEGGSVYVQLLQGDGQRGREETRRRTDLEELFLGKTLDDGPSLDSAFTEALRIAGGAE</sequence>
<keyword evidence="10" id="KW-1185">Reference proteome</keyword>
<feature type="region of interest" description="Disordered" evidence="8">
    <location>
        <begin position="1"/>
        <end position="24"/>
    </location>
</feature>
<evidence type="ECO:0000256" key="1">
    <source>
        <dbReference type="ARBA" id="ARBA00004123"/>
    </source>
</evidence>
<evidence type="ECO:0000256" key="8">
    <source>
        <dbReference type="SAM" id="MobiDB-lite"/>
    </source>
</evidence>
<gene>
    <name evidence="9" type="ORF">FA09DRAFT_363214</name>
</gene>
<comment type="similarity">
    <text evidence="3">Belongs to the CENP-O/MCM21 family.</text>
</comment>
<evidence type="ECO:0000313" key="9">
    <source>
        <dbReference type="EMBL" id="PWN95045.1"/>
    </source>
</evidence>
<feature type="coiled-coil region" evidence="7">
    <location>
        <begin position="27"/>
        <end position="85"/>
    </location>
</feature>